<protein>
    <submittedName>
        <fullName evidence="4">Ankyrin repeat domain-containing protein</fullName>
    </submittedName>
</protein>
<dbReference type="InterPro" id="IPR050776">
    <property type="entry name" value="Ank_Repeat/CDKN_Inhibitor"/>
</dbReference>
<dbReference type="SMART" id="SM00248">
    <property type="entry name" value="ANK"/>
    <property type="match status" value="4"/>
</dbReference>
<dbReference type="InterPro" id="IPR002110">
    <property type="entry name" value="Ankyrin_rpt"/>
</dbReference>
<accession>A0ABT3G099</accession>
<organism evidence="4 5">
    <name type="scientific">Luteolibacter rhizosphaerae</name>
    <dbReference type="NCBI Taxonomy" id="2989719"/>
    <lineage>
        <taxon>Bacteria</taxon>
        <taxon>Pseudomonadati</taxon>
        <taxon>Verrucomicrobiota</taxon>
        <taxon>Verrucomicrobiia</taxon>
        <taxon>Verrucomicrobiales</taxon>
        <taxon>Verrucomicrobiaceae</taxon>
        <taxon>Luteolibacter</taxon>
    </lineage>
</organism>
<dbReference type="RefSeq" id="WP_264512529.1">
    <property type="nucleotide sequence ID" value="NZ_JAPDDR010000003.1"/>
</dbReference>
<dbReference type="SUPFAM" id="SSF48403">
    <property type="entry name" value="Ankyrin repeat"/>
    <property type="match status" value="1"/>
</dbReference>
<dbReference type="PROSITE" id="PS50297">
    <property type="entry name" value="ANK_REP_REGION"/>
    <property type="match status" value="3"/>
</dbReference>
<dbReference type="Gene3D" id="1.25.40.20">
    <property type="entry name" value="Ankyrin repeat-containing domain"/>
    <property type="match status" value="1"/>
</dbReference>
<dbReference type="Pfam" id="PF00023">
    <property type="entry name" value="Ank"/>
    <property type="match status" value="1"/>
</dbReference>
<feature type="repeat" description="ANK" evidence="3">
    <location>
        <begin position="46"/>
        <end position="78"/>
    </location>
</feature>
<reference evidence="4" key="1">
    <citation type="submission" date="2022-10" db="EMBL/GenBank/DDBJ databases">
        <title>Luteolibacter sp. GHJ8, whole genome shotgun sequencing project.</title>
        <authorList>
            <person name="Zhao G."/>
            <person name="Shen L."/>
        </authorList>
    </citation>
    <scope>NUCLEOTIDE SEQUENCE</scope>
    <source>
        <strain evidence="4">GHJ8</strain>
    </source>
</reference>
<keyword evidence="2 3" id="KW-0040">ANK repeat</keyword>
<keyword evidence="1" id="KW-0677">Repeat</keyword>
<dbReference type="Proteomes" id="UP001165653">
    <property type="component" value="Unassembled WGS sequence"/>
</dbReference>
<gene>
    <name evidence="4" type="ORF">OJ996_06725</name>
</gene>
<evidence type="ECO:0000256" key="1">
    <source>
        <dbReference type="ARBA" id="ARBA00022737"/>
    </source>
</evidence>
<sequence>MTLNAQEEQRYAELQAMALDAARHGDVDTLAPMLQAGMPVNLRDEKGNTLLMLATYHGNEEAARVILRYDAEVDARNDRGQTPLAGVAFKGHIAVAKLLLDAGADPVADQGGGRTPVMFAAMFGHLEMVKLLESKAVAKGWRKSSLGWLARIMAIPRAIFFRKLLRPSVAGN</sequence>
<dbReference type="InterPro" id="IPR036770">
    <property type="entry name" value="Ankyrin_rpt-contain_sf"/>
</dbReference>
<feature type="repeat" description="ANK" evidence="3">
    <location>
        <begin position="79"/>
        <end position="105"/>
    </location>
</feature>
<evidence type="ECO:0000313" key="5">
    <source>
        <dbReference type="Proteomes" id="UP001165653"/>
    </source>
</evidence>
<evidence type="ECO:0000256" key="2">
    <source>
        <dbReference type="ARBA" id="ARBA00023043"/>
    </source>
</evidence>
<evidence type="ECO:0000313" key="4">
    <source>
        <dbReference type="EMBL" id="MCW1913257.1"/>
    </source>
</evidence>
<name>A0ABT3G099_9BACT</name>
<comment type="caution">
    <text evidence="4">The sequence shown here is derived from an EMBL/GenBank/DDBJ whole genome shotgun (WGS) entry which is preliminary data.</text>
</comment>
<dbReference type="PANTHER" id="PTHR24201:SF16">
    <property type="entry name" value="ANKYRIN-1-LIKE-RELATED"/>
    <property type="match status" value="1"/>
</dbReference>
<dbReference type="PROSITE" id="PS50088">
    <property type="entry name" value="ANK_REPEAT"/>
    <property type="match status" value="3"/>
</dbReference>
<dbReference type="PANTHER" id="PTHR24201">
    <property type="entry name" value="ANK_REP_REGION DOMAIN-CONTAINING PROTEIN"/>
    <property type="match status" value="1"/>
</dbReference>
<keyword evidence="5" id="KW-1185">Reference proteome</keyword>
<feature type="repeat" description="ANK" evidence="3">
    <location>
        <begin position="112"/>
        <end position="132"/>
    </location>
</feature>
<dbReference type="EMBL" id="JAPDDR010000003">
    <property type="protein sequence ID" value="MCW1913257.1"/>
    <property type="molecule type" value="Genomic_DNA"/>
</dbReference>
<proteinExistence type="predicted"/>
<dbReference type="Pfam" id="PF12796">
    <property type="entry name" value="Ank_2"/>
    <property type="match status" value="1"/>
</dbReference>
<evidence type="ECO:0000256" key="3">
    <source>
        <dbReference type="PROSITE-ProRule" id="PRU00023"/>
    </source>
</evidence>